<proteinExistence type="predicted"/>
<dbReference type="Gene3D" id="2.60.40.10">
    <property type="entry name" value="Immunoglobulins"/>
    <property type="match status" value="1"/>
</dbReference>
<reference evidence="1" key="1">
    <citation type="submission" date="2018-05" db="EMBL/GenBank/DDBJ databases">
        <authorList>
            <person name="Lanie J.A."/>
            <person name="Ng W.-L."/>
            <person name="Kazmierczak K.M."/>
            <person name="Andrzejewski T.M."/>
            <person name="Davidsen T.M."/>
            <person name="Wayne K.J."/>
            <person name="Tettelin H."/>
            <person name="Glass J.I."/>
            <person name="Rusch D."/>
            <person name="Podicherti R."/>
            <person name="Tsui H.-C.T."/>
            <person name="Winkler M.E."/>
        </authorList>
    </citation>
    <scope>NUCLEOTIDE SEQUENCE</scope>
</reference>
<evidence type="ECO:0008006" key="2">
    <source>
        <dbReference type="Google" id="ProtNLM"/>
    </source>
</evidence>
<gene>
    <name evidence="1" type="ORF">METZ01_LOCUS253938</name>
</gene>
<dbReference type="Gene3D" id="2.60.120.380">
    <property type="match status" value="1"/>
</dbReference>
<dbReference type="InterPro" id="IPR013783">
    <property type="entry name" value="Ig-like_fold"/>
</dbReference>
<accession>A0A382IMT2</accession>
<sequence length="279" mass="31171">MGDDWLVQGSQGEDVAYTLNVGEATTFDFTLCNTPTDYDTKLEIFTNDQDCITPVSTGNYNDDDYTNCPEYTAPYPPSGLWAVTLQPGQYYVVVDGFGGATGNYEISISVTGGRNGEEYTGNTIKDAWPLEQVKMAEQGFSQEEIDAYTEIVYDPLRYSYQSNSTRDIPEECGTFSTYRVYNATDNSVITETTDFSYTHGDLTNGTEYCYYVTTVYDEGESEQTDTECGTPNTFDPIPPTNVYAEVWDEEVSLYWTAPEVTELGVPYYEGFEEGGLLDL</sequence>
<name>A0A382IMT2_9ZZZZ</name>
<dbReference type="SUPFAM" id="SSF49265">
    <property type="entry name" value="Fibronectin type III"/>
    <property type="match status" value="1"/>
</dbReference>
<organism evidence="1">
    <name type="scientific">marine metagenome</name>
    <dbReference type="NCBI Taxonomy" id="408172"/>
    <lineage>
        <taxon>unclassified sequences</taxon>
        <taxon>metagenomes</taxon>
        <taxon>ecological metagenomes</taxon>
    </lineage>
</organism>
<feature type="non-terminal residue" evidence="1">
    <location>
        <position position="279"/>
    </location>
</feature>
<dbReference type="AlphaFoldDB" id="A0A382IMT2"/>
<evidence type="ECO:0000313" key="1">
    <source>
        <dbReference type="EMBL" id="SVC01084.1"/>
    </source>
</evidence>
<dbReference type="InterPro" id="IPR036116">
    <property type="entry name" value="FN3_sf"/>
</dbReference>
<dbReference type="EMBL" id="UINC01068445">
    <property type="protein sequence ID" value="SVC01084.1"/>
    <property type="molecule type" value="Genomic_DNA"/>
</dbReference>
<protein>
    <recommendedName>
        <fullName evidence="2">Fibronectin type-III domain-containing protein</fullName>
    </recommendedName>
</protein>